<proteinExistence type="predicted"/>
<dbReference type="Pfam" id="PF00403">
    <property type="entry name" value="HMA"/>
    <property type="match status" value="1"/>
</dbReference>
<evidence type="ECO:0000259" key="1">
    <source>
        <dbReference type="PROSITE" id="PS50846"/>
    </source>
</evidence>
<accession>A0A4V1KHX2</accession>
<comment type="caution">
    <text evidence="2">The sequence shown here is derived from an EMBL/GenBank/DDBJ whole genome shotgun (WGS) entry which is preliminary data.</text>
</comment>
<feature type="domain" description="HMA" evidence="1">
    <location>
        <begin position="1"/>
        <end position="66"/>
    </location>
</feature>
<evidence type="ECO:0000313" key="3">
    <source>
        <dbReference type="Proteomes" id="UP000290848"/>
    </source>
</evidence>
<reference evidence="2 3" key="1">
    <citation type="submission" date="2018-12" db="EMBL/GenBank/DDBJ databases">
        <title>The Draft Genome Sequence of the Soil Bacterium Pedobacter tournemirensis R1.</title>
        <authorList>
            <person name="He J."/>
        </authorList>
    </citation>
    <scope>NUCLEOTIDE SEQUENCE [LARGE SCALE GENOMIC DNA]</scope>
    <source>
        <strain evidence="2 3">R1</strain>
    </source>
</reference>
<dbReference type="EMBL" id="RXOC01000010">
    <property type="protein sequence ID" value="RXF68682.1"/>
    <property type="molecule type" value="Genomic_DNA"/>
</dbReference>
<evidence type="ECO:0000313" key="2">
    <source>
        <dbReference type="EMBL" id="RXF68682.1"/>
    </source>
</evidence>
<dbReference type="AlphaFoldDB" id="A0A4V1KHX2"/>
<dbReference type="RefSeq" id="WP_128770314.1">
    <property type="nucleotide sequence ID" value="NZ_RXOC01000010.1"/>
</dbReference>
<sequence length="68" mass="7370">METLKFKTNIKCTNCVEKVTPALDEVAGAGNWKVDLLDPERILTVEGDVSESELVTALKGTGYEASKI</sequence>
<gene>
    <name evidence="2" type="ORF">EKH83_15255</name>
</gene>
<dbReference type="PROSITE" id="PS50846">
    <property type="entry name" value="HMA_2"/>
    <property type="match status" value="1"/>
</dbReference>
<dbReference type="CDD" id="cd00371">
    <property type="entry name" value="HMA"/>
    <property type="match status" value="1"/>
</dbReference>
<name>A0A4V1KHX2_9SPHI</name>
<dbReference type="Proteomes" id="UP000290848">
    <property type="component" value="Unassembled WGS sequence"/>
</dbReference>
<protein>
    <submittedName>
        <fullName evidence="2">Heavy metal transport/detoxification protein</fullName>
    </submittedName>
</protein>
<dbReference type="GO" id="GO:0046872">
    <property type="term" value="F:metal ion binding"/>
    <property type="evidence" value="ECO:0007669"/>
    <property type="project" value="InterPro"/>
</dbReference>
<dbReference type="InterPro" id="IPR036163">
    <property type="entry name" value="HMA_dom_sf"/>
</dbReference>
<dbReference type="InterPro" id="IPR006121">
    <property type="entry name" value="HMA_dom"/>
</dbReference>
<dbReference type="SUPFAM" id="SSF55008">
    <property type="entry name" value="HMA, heavy metal-associated domain"/>
    <property type="match status" value="1"/>
</dbReference>
<dbReference type="Gene3D" id="3.30.70.100">
    <property type="match status" value="1"/>
</dbReference>
<organism evidence="2 3">
    <name type="scientific">Arcticibacter tournemirensis</name>
    <dbReference type="NCBI Taxonomy" id="699437"/>
    <lineage>
        <taxon>Bacteria</taxon>
        <taxon>Pseudomonadati</taxon>
        <taxon>Bacteroidota</taxon>
        <taxon>Sphingobacteriia</taxon>
        <taxon>Sphingobacteriales</taxon>
        <taxon>Sphingobacteriaceae</taxon>
        <taxon>Arcticibacter</taxon>
    </lineage>
</organism>